<proteinExistence type="predicted"/>
<comment type="caution">
    <text evidence="7">The sequence shown here is derived from an EMBL/GenBank/DDBJ whole genome shotgun (WGS) entry which is preliminary data.</text>
</comment>
<feature type="transmembrane region" description="Helical" evidence="5">
    <location>
        <begin position="54"/>
        <end position="73"/>
    </location>
</feature>
<feature type="transmembrane region" description="Helical" evidence="5">
    <location>
        <begin position="21"/>
        <end position="48"/>
    </location>
</feature>
<evidence type="ECO:0000313" key="8">
    <source>
        <dbReference type="Proteomes" id="UP001551482"/>
    </source>
</evidence>
<organism evidence="7 8">
    <name type="scientific">Streptodolium elevatio</name>
    <dbReference type="NCBI Taxonomy" id="3157996"/>
    <lineage>
        <taxon>Bacteria</taxon>
        <taxon>Bacillati</taxon>
        <taxon>Actinomycetota</taxon>
        <taxon>Actinomycetes</taxon>
        <taxon>Kitasatosporales</taxon>
        <taxon>Streptomycetaceae</taxon>
        <taxon>Streptodolium</taxon>
    </lineage>
</organism>
<sequence>MSGTSKSGGNSNFLAQIDNRTWLTIAIVILSVWFVLANTASASIRFWIPTVEAPMWIVLIGTFAVGAFTGWMVKTRRG</sequence>
<keyword evidence="2 5" id="KW-0812">Transmembrane</keyword>
<evidence type="ECO:0000256" key="5">
    <source>
        <dbReference type="SAM" id="Phobius"/>
    </source>
</evidence>
<feature type="domain" description="Lipopolysaccharide assembly protein A" evidence="6">
    <location>
        <begin position="38"/>
        <end position="73"/>
    </location>
</feature>
<dbReference type="Proteomes" id="UP001551482">
    <property type="component" value="Unassembled WGS sequence"/>
</dbReference>
<accession>A0ABV3D9F6</accession>
<name>A0ABV3D9F6_9ACTN</name>
<keyword evidence="4 5" id="KW-0472">Membrane</keyword>
<keyword evidence="8" id="KW-1185">Reference proteome</keyword>
<evidence type="ECO:0000256" key="2">
    <source>
        <dbReference type="ARBA" id="ARBA00022692"/>
    </source>
</evidence>
<dbReference type="RefSeq" id="WP_358347906.1">
    <property type="nucleotide sequence ID" value="NZ_JBEZFP010000003.1"/>
</dbReference>
<reference evidence="7 8" key="1">
    <citation type="submission" date="2024-06" db="EMBL/GenBank/DDBJ databases">
        <title>The Natural Products Discovery Center: Release of the First 8490 Sequenced Strains for Exploring Actinobacteria Biosynthetic Diversity.</title>
        <authorList>
            <person name="Kalkreuter E."/>
            <person name="Kautsar S.A."/>
            <person name="Yang D."/>
            <person name="Bader C.D."/>
            <person name="Teijaro C.N."/>
            <person name="Fluegel L."/>
            <person name="Davis C.M."/>
            <person name="Simpson J.R."/>
            <person name="Lauterbach L."/>
            <person name="Steele A.D."/>
            <person name="Gui C."/>
            <person name="Meng S."/>
            <person name="Li G."/>
            <person name="Viehrig K."/>
            <person name="Ye F."/>
            <person name="Su P."/>
            <person name="Kiefer A.F."/>
            <person name="Nichols A."/>
            <person name="Cepeda A.J."/>
            <person name="Yan W."/>
            <person name="Fan B."/>
            <person name="Jiang Y."/>
            <person name="Adhikari A."/>
            <person name="Zheng C.-J."/>
            <person name="Schuster L."/>
            <person name="Cowan T.M."/>
            <person name="Smanski M.J."/>
            <person name="Chevrette M.G."/>
            <person name="De Carvalho L.P.S."/>
            <person name="Shen B."/>
        </authorList>
    </citation>
    <scope>NUCLEOTIDE SEQUENCE [LARGE SCALE GENOMIC DNA]</scope>
    <source>
        <strain evidence="7 8">NPDC048946</strain>
    </source>
</reference>
<evidence type="ECO:0000259" key="6">
    <source>
        <dbReference type="Pfam" id="PF06305"/>
    </source>
</evidence>
<keyword evidence="3 5" id="KW-1133">Transmembrane helix</keyword>
<evidence type="ECO:0000256" key="3">
    <source>
        <dbReference type="ARBA" id="ARBA00022989"/>
    </source>
</evidence>
<gene>
    <name evidence="7" type="ORF">AB0C36_02230</name>
</gene>
<dbReference type="EMBL" id="JBEZFP010000003">
    <property type="protein sequence ID" value="MEU8132306.1"/>
    <property type="molecule type" value="Genomic_DNA"/>
</dbReference>
<dbReference type="Pfam" id="PF06305">
    <property type="entry name" value="LapA_dom"/>
    <property type="match status" value="1"/>
</dbReference>
<evidence type="ECO:0000256" key="1">
    <source>
        <dbReference type="ARBA" id="ARBA00022475"/>
    </source>
</evidence>
<protein>
    <submittedName>
        <fullName evidence="7">LapA family protein</fullName>
    </submittedName>
</protein>
<keyword evidence="1" id="KW-1003">Cell membrane</keyword>
<evidence type="ECO:0000313" key="7">
    <source>
        <dbReference type="EMBL" id="MEU8132306.1"/>
    </source>
</evidence>
<dbReference type="InterPro" id="IPR010445">
    <property type="entry name" value="LapA_dom"/>
</dbReference>
<evidence type="ECO:0000256" key="4">
    <source>
        <dbReference type="ARBA" id="ARBA00023136"/>
    </source>
</evidence>